<comment type="caution">
    <text evidence="6">The sequence shown here is derived from an EMBL/GenBank/DDBJ whole genome shotgun (WGS) entry which is preliminary data.</text>
</comment>
<dbReference type="PANTHER" id="PTHR24421:SF58">
    <property type="entry name" value="SIGNAL TRANSDUCTION HISTIDINE-PROTEIN KINASE_PHOSPHATASE UHPB"/>
    <property type="match status" value="1"/>
</dbReference>
<feature type="transmembrane region" description="Helical" evidence="4">
    <location>
        <begin position="103"/>
        <end position="121"/>
    </location>
</feature>
<keyword evidence="4" id="KW-0472">Membrane</keyword>
<keyword evidence="4" id="KW-1133">Transmembrane helix</keyword>
<dbReference type="InterPro" id="IPR050482">
    <property type="entry name" value="Sensor_HK_TwoCompSys"/>
</dbReference>
<keyword evidence="4" id="KW-0812">Transmembrane</keyword>
<evidence type="ECO:0000313" key="6">
    <source>
        <dbReference type="EMBL" id="MFH8252953.1"/>
    </source>
</evidence>
<dbReference type="Gene3D" id="3.30.565.10">
    <property type="entry name" value="Histidine kinase-like ATPase, C-terminal domain"/>
    <property type="match status" value="1"/>
</dbReference>
<keyword evidence="7" id="KW-1185">Reference proteome</keyword>
<dbReference type="Proteomes" id="UP001610861">
    <property type="component" value="Unassembled WGS sequence"/>
</dbReference>
<feature type="transmembrane region" description="Helical" evidence="4">
    <location>
        <begin position="78"/>
        <end position="97"/>
    </location>
</feature>
<feature type="transmembrane region" description="Helical" evidence="4">
    <location>
        <begin position="160"/>
        <end position="182"/>
    </location>
</feature>
<organism evidence="6 7">
    <name type="scientific">Microbacterium alkaliflavum</name>
    <dbReference type="NCBI Taxonomy" id="3248839"/>
    <lineage>
        <taxon>Bacteria</taxon>
        <taxon>Bacillati</taxon>
        <taxon>Actinomycetota</taxon>
        <taxon>Actinomycetes</taxon>
        <taxon>Micrococcales</taxon>
        <taxon>Microbacteriaceae</taxon>
        <taxon>Microbacterium</taxon>
    </lineage>
</organism>
<protein>
    <submittedName>
        <fullName evidence="6">Sensor histidine kinase</fullName>
    </submittedName>
</protein>
<sequence length="508" mass="53034">MTAATILLILDIATGVVLGIFGAIAWARRPASRDGALMLVTAAVWFLGSFWPPALYLHRGALAHLHLGHPDGRLRRSAARYAVAVAWAGAAVEGVVPSDVGRWFLLVIAFVVAGAAIDQYLHTTGPARRAALPALWAALGFATVLVASAANQFLHWQADLALAITYDVAIASLVGVLLADLLRGAWTDDTLALLVARAGDAREPTALDAELRRALGDPTARLAVWDPRSSAFRDGHGDPVDPEHLPASLRTTPIEEDGVAVAIIVHDRNAAAEDPRLVDGVRAVVRLAVANARLDAEVRARMVEVDAARRTLVEASDAVRSRFARELDVTIGEKLDDVRAQLDLVEQSSGSADVSIAIEQAIGEVDAARSSLLELAHGLSPQELSASGLGGALALLAGRCPVDVTVDAPADRYAASVEAAVYFFCAEALTNIARHAAASHADVTVTAADGRLIATVSDDGRGGADPEAGTGLRGLQDRIEALGGSFGVHSIDGRGTVLTARLPTGDQP</sequence>
<dbReference type="CDD" id="cd16917">
    <property type="entry name" value="HATPase_UhpB-NarQ-NarX-like"/>
    <property type="match status" value="1"/>
</dbReference>
<dbReference type="SUPFAM" id="SSF55874">
    <property type="entry name" value="ATPase domain of HSP90 chaperone/DNA topoisomerase II/histidine kinase"/>
    <property type="match status" value="1"/>
</dbReference>
<keyword evidence="1" id="KW-0808">Transferase</keyword>
<keyword evidence="2 6" id="KW-0418">Kinase</keyword>
<name>A0ABW7QDH3_9MICO</name>
<gene>
    <name evidence="6" type="ORF">ACH3VR_21485</name>
</gene>
<dbReference type="GO" id="GO:0016301">
    <property type="term" value="F:kinase activity"/>
    <property type="evidence" value="ECO:0007669"/>
    <property type="project" value="UniProtKB-KW"/>
</dbReference>
<dbReference type="InterPro" id="IPR036890">
    <property type="entry name" value="HATPase_C_sf"/>
</dbReference>
<evidence type="ECO:0000313" key="7">
    <source>
        <dbReference type="Proteomes" id="UP001610861"/>
    </source>
</evidence>
<evidence type="ECO:0000256" key="1">
    <source>
        <dbReference type="ARBA" id="ARBA00022679"/>
    </source>
</evidence>
<evidence type="ECO:0000259" key="5">
    <source>
        <dbReference type="Pfam" id="PF02518"/>
    </source>
</evidence>
<accession>A0ABW7QDH3</accession>
<feature type="transmembrane region" description="Helical" evidence="4">
    <location>
        <begin position="38"/>
        <end position="57"/>
    </location>
</feature>
<evidence type="ECO:0000256" key="3">
    <source>
        <dbReference type="ARBA" id="ARBA00023012"/>
    </source>
</evidence>
<feature type="domain" description="Histidine kinase/HSP90-like ATPase" evidence="5">
    <location>
        <begin position="422"/>
        <end position="504"/>
    </location>
</feature>
<dbReference type="EMBL" id="JBIQWL010000014">
    <property type="protein sequence ID" value="MFH8252953.1"/>
    <property type="molecule type" value="Genomic_DNA"/>
</dbReference>
<keyword evidence="3" id="KW-0902">Two-component regulatory system</keyword>
<dbReference type="PANTHER" id="PTHR24421">
    <property type="entry name" value="NITRATE/NITRITE SENSOR PROTEIN NARX-RELATED"/>
    <property type="match status" value="1"/>
</dbReference>
<proteinExistence type="predicted"/>
<evidence type="ECO:0000256" key="4">
    <source>
        <dbReference type="SAM" id="Phobius"/>
    </source>
</evidence>
<dbReference type="RefSeq" id="WP_397558380.1">
    <property type="nucleotide sequence ID" value="NZ_JBIQWL010000014.1"/>
</dbReference>
<evidence type="ECO:0000256" key="2">
    <source>
        <dbReference type="ARBA" id="ARBA00022777"/>
    </source>
</evidence>
<dbReference type="InterPro" id="IPR003594">
    <property type="entry name" value="HATPase_dom"/>
</dbReference>
<dbReference type="Pfam" id="PF02518">
    <property type="entry name" value="HATPase_c"/>
    <property type="match status" value="1"/>
</dbReference>
<feature type="transmembrane region" description="Helical" evidence="4">
    <location>
        <begin position="133"/>
        <end position="154"/>
    </location>
</feature>
<reference evidence="6 7" key="1">
    <citation type="submission" date="2024-09" db="EMBL/GenBank/DDBJ databases">
        <authorList>
            <person name="Pan X."/>
        </authorList>
    </citation>
    <scope>NUCLEOTIDE SEQUENCE [LARGE SCALE GENOMIC DNA]</scope>
    <source>
        <strain evidence="6 7">B2969</strain>
    </source>
</reference>
<feature type="transmembrane region" description="Helical" evidence="4">
    <location>
        <begin position="7"/>
        <end position="26"/>
    </location>
</feature>